<keyword evidence="8" id="KW-0012">Acyltransferase</keyword>
<dbReference type="EMBL" id="ML978138">
    <property type="protein sequence ID" value="KAF2093494.1"/>
    <property type="molecule type" value="Genomic_DNA"/>
</dbReference>
<evidence type="ECO:0000256" key="4">
    <source>
        <dbReference type="ARBA" id="ARBA00022692"/>
    </source>
</evidence>
<evidence type="ECO:0000256" key="2">
    <source>
        <dbReference type="ARBA" id="ARBA00008655"/>
    </source>
</evidence>
<dbReference type="SMART" id="SM00563">
    <property type="entry name" value="PlsC"/>
    <property type="match status" value="1"/>
</dbReference>
<dbReference type="OrthoDB" id="272512at2759"/>
<dbReference type="PANTHER" id="PTHR23063:SF60">
    <property type="entry name" value="LYSOPHOSPHATIDIC ACID:OLEOYL-COA ACYLTRANSFERASE 1"/>
    <property type="match status" value="1"/>
</dbReference>
<evidence type="ECO:0000256" key="1">
    <source>
        <dbReference type="ARBA" id="ARBA00004370"/>
    </source>
</evidence>
<sequence length="342" mass="38420">MEKYSQFRDRGSGISPFLPIPIEERSILLLPFYLFLFVIRVPILIGLSLSYLLFLQWLPIGSLGKKAILWCILGTPGIWWIDLQIDGVRRGSLGTKANKPKLPFPGTVIASSYTSPIDCLYLAAIFDPIFTVSYPNTRSVRRVGLFEAMLHALSYPRDTPPSNARLTTVADLIRDNPDASILVFPECTTTNGRGILPFSTSLLSVGPETKIFPINLRYTPADITTPVPGTWLSFLWNLCSKPTHCIRVRIAEGVYNSAPKSQNTYDTNYFDELDKRETRQRNGATNGDISHNGESSVSKEEKQLLDQIGEALARLGRVKRVNLGVKDKQQFVATWSKNRRIW</sequence>
<keyword evidence="7 10" id="KW-0472">Membrane</keyword>
<evidence type="ECO:0000259" key="11">
    <source>
        <dbReference type="SMART" id="SM00563"/>
    </source>
</evidence>
<evidence type="ECO:0000256" key="10">
    <source>
        <dbReference type="SAM" id="Phobius"/>
    </source>
</evidence>
<evidence type="ECO:0000313" key="12">
    <source>
        <dbReference type="EMBL" id="KAF2093494.1"/>
    </source>
</evidence>
<accession>A0A9P4I489</accession>
<dbReference type="GO" id="GO:0016746">
    <property type="term" value="F:acyltransferase activity"/>
    <property type="evidence" value="ECO:0007669"/>
    <property type="project" value="UniProtKB-KW"/>
</dbReference>
<feature type="domain" description="Phospholipid/glycerol acyltransferase" evidence="11">
    <location>
        <begin position="107"/>
        <end position="219"/>
    </location>
</feature>
<evidence type="ECO:0000256" key="6">
    <source>
        <dbReference type="ARBA" id="ARBA00023098"/>
    </source>
</evidence>
<reference evidence="12" key="1">
    <citation type="journal article" date="2020" name="Stud. Mycol.">
        <title>101 Dothideomycetes genomes: a test case for predicting lifestyles and emergence of pathogens.</title>
        <authorList>
            <person name="Haridas S."/>
            <person name="Albert R."/>
            <person name="Binder M."/>
            <person name="Bloem J."/>
            <person name="Labutti K."/>
            <person name="Salamov A."/>
            <person name="Andreopoulos B."/>
            <person name="Baker S."/>
            <person name="Barry K."/>
            <person name="Bills G."/>
            <person name="Bluhm B."/>
            <person name="Cannon C."/>
            <person name="Castanera R."/>
            <person name="Culley D."/>
            <person name="Daum C."/>
            <person name="Ezra D."/>
            <person name="Gonzalez J."/>
            <person name="Henrissat B."/>
            <person name="Kuo A."/>
            <person name="Liang C."/>
            <person name="Lipzen A."/>
            <person name="Lutzoni F."/>
            <person name="Magnuson J."/>
            <person name="Mondo S."/>
            <person name="Nolan M."/>
            <person name="Ohm R."/>
            <person name="Pangilinan J."/>
            <person name="Park H.-J."/>
            <person name="Ramirez L."/>
            <person name="Alfaro M."/>
            <person name="Sun H."/>
            <person name="Tritt A."/>
            <person name="Yoshinaga Y."/>
            <person name="Zwiers L.-H."/>
            <person name="Turgeon B."/>
            <person name="Goodwin S."/>
            <person name="Spatafora J."/>
            <person name="Crous P."/>
            <person name="Grigoriev I."/>
        </authorList>
    </citation>
    <scope>NUCLEOTIDE SEQUENCE</scope>
    <source>
        <strain evidence="12">CBS 133067</strain>
    </source>
</reference>
<feature type="compositionally biased region" description="Polar residues" evidence="9">
    <location>
        <begin position="281"/>
        <end position="296"/>
    </location>
</feature>
<keyword evidence="4 10" id="KW-0812">Transmembrane</keyword>
<keyword evidence="3" id="KW-0808">Transferase</keyword>
<dbReference type="PANTHER" id="PTHR23063">
    <property type="entry name" value="PHOSPHOLIPID ACYLTRANSFERASE"/>
    <property type="match status" value="1"/>
</dbReference>
<gene>
    <name evidence="12" type="ORF">NA57DRAFT_81423</name>
</gene>
<comment type="similarity">
    <text evidence="2">Belongs to the 1-acyl-sn-glycerol-3-phosphate acyltransferase family.</text>
</comment>
<dbReference type="Pfam" id="PF01553">
    <property type="entry name" value="Acyltransferase"/>
    <property type="match status" value="1"/>
</dbReference>
<evidence type="ECO:0000256" key="9">
    <source>
        <dbReference type="SAM" id="MobiDB-lite"/>
    </source>
</evidence>
<dbReference type="GO" id="GO:0006629">
    <property type="term" value="P:lipid metabolic process"/>
    <property type="evidence" value="ECO:0007669"/>
    <property type="project" value="UniProtKB-KW"/>
</dbReference>
<organism evidence="12 13">
    <name type="scientific">Rhizodiscina lignyota</name>
    <dbReference type="NCBI Taxonomy" id="1504668"/>
    <lineage>
        <taxon>Eukaryota</taxon>
        <taxon>Fungi</taxon>
        <taxon>Dikarya</taxon>
        <taxon>Ascomycota</taxon>
        <taxon>Pezizomycotina</taxon>
        <taxon>Dothideomycetes</taxon>
        <taxon>Pleosporomycetidae</taxon>
        <taxon>Aulographales</taxon>
        <taxon>Rhizodiscinaceae</taxon>
        <taxon>Rhizodiscina</taxon>
    </lineage>
</organism>
<keyword evidence="5 10" id="KW-1133">Transmembrane helix</keyword>
<evidence type="ECO:0000313" key="13">
    <source>
        <dbReference type="Proteomes" id="UP000799772"/>
    </source>
</evidence>
<dbReference type="AlphaFoldDB" id="A0A9P4I489"/>
<evidence type="ECO:0000256" key="3">
    <source>
        <dbReference type="ARBA" id="ARBA00022679"/>
    </source>
</evidence>
<comment type="caution">
    <text evidence="12">The sequence shown here is derived from an EMBL/GenBank/DDBJ whole genome shotgun (WGS) entry which is preliminary data.</text>
</comment>
<feature type="region of interest" description="Disordered" evidence="9">
    <location>
        <begin position="279"/>
        <end position="300"/>
    </location>
</feature>
<dbReference type="GO" id="GO:0016020">
    <property type="term" value="C:membrane"/>
    <property type="evidence" value="ECO:0007669"/>
    <property type="project" value="UniProtKB-SubCell"/>
</dbReference>
<feature type="transmembrane region" description="Helical" evidence="10">
    <location>
        <begin position="32"/>
        <end position="55"/>
    </location>
</feature>
<keyword evidence="13" id="KW-1185">Reference proteome</keyword>
<comment type="subcellular location">
    <subcellularLocation>
        <location evidence="1">Membrane</location>
    </subcellularLocation>
</comment>
<keyword evidence="6" id="KW-0443">Lipid metabolism</keyword>
<dbReference type="Proteomes" id="UP000799772">
    <property type="component" value="Unassembled WGS sequence"/>
</dbReference>
<dbReference type="InterPro" id="IPR002123">
    <property type="entry name" value="Plipid/glycerol_acylTrfase"/>
</dbReference>
<protein>
    <recommendedName>
        <fullName evidence="11">Phospholipid/glycerol acyltransferase domain-containing protein</fullName>
    </recommendedName>
</protein>
<proteinExistence type="inferred from homology"/>
<evidence type="ECO:0000256" key="8">
    <source>
        <dbReference type="ARBA" id="ARBA00023315"/>
    </source>
</evidence>
<evidence type="ECO:0000256" key="5">
    <source>
        <dbReference type="ARBA" id="ARBA00022989"/>
    </source>
</evidence>
<name>A0A9P4I489_9PEZI</name>
<evidence type="ECO:0000256" key="7">
    <source>
        <dbReference type="ARBA" id="ARBA00023136"/>
    </source>
</evidence>